<dbReference type="SUPFAM" id="SSF48371">
    <property type="entry name" value="ARM repeat"/>
    <property type="match status" value="1"/>
</dbReference>
<dbReference type="AlphaFoldDB" id="A0A3P6RQV0"/>
<dbReference type="InterPro" id="IPR016024">
    <property type="entry name" value="ARM-type_fold"/>
</dbReference>
<proteinExistence type="predicted"/>
<dbReference type="Proteomes" id="UP000271889">
    <property type="component" value="Unassembled WGS sequence"/>
</dbReference>
<name>A0A3P6RQV0_CYLGO</name>
<accession>A0A3P6RQV0</accession>
<dbReference type="OrthoDB" id="5874409at2759"/>
<reference evidence="1 2" key="1">
    <citation type="submission" date="2018-11" db="EMBL/GenBank/DDBJ databases">
        <authorList>
            <consortium name="Pathogen Informatics"/>
        </authorList>
    </citation>
    <scope>NUCLEOTIDE SEQUENCE [LARGE SCALE GENOMIC DNA]</scope>
</reference>
<organism evidence="1 2">
    <name type="scientific">Cylicostephanus goldi</name>
    <name type="common">Nematode worm</name>
    <dbReference type="NCBI Taxonomy" id="71465"/>
    <lineage>
        <taxon>Eukaryota</taxon>
        <taxon>Metazoa</taxon>
        <taxon>Ecdysozoa</taxon>
        <taxon>Nematoda</taxon>
        <taxon>Chromadorea</taxon>
        <taxon>Rhabditida</taxon>
        <taxon>Rhabditina</taxon>
        <taxon>Rhabditomorpha</taxon>
        <taxon>Strongyloidea</taxon>
        <taxon>Strongylidae</taxon>
        <taxon>Cylicostephanus</taxon>
    </lineage>
</organism>
<keyword evidence="2" id="KW-1185">Reference proteome</keyword>
<evidence type="ECO:0000313" key="1">
    <source>
        <dbReference type="EMBL" id="VDK58433.1"/>
    </source>
</evidence>
<protein>
    <submittedName>
        <fullName evidence="1">Uncharacterized protein</fullName>
    </submittedName>
</protein>
<evidence type="ECO:0000313" key="2">
    <source>
        <dbReference type="Proteomes" id="UP000271889"/>
    </source>
</evidence>
<dbReference type="EMBL" id="UYRV01011819">
    <property type="protein sequence ID" value="VDK58433.1"/>
    <property type="molecule type" value="Genomic_DNA"/>
</dbReference>
<gene>
    <name evidence="1" type="ORF">CGOC_LOCUS4320</name>
</gene>
<sequence>MLQDAFNKIQELSAEDKPRMKKIFFEKIQHRLCFMVEALTSLDNRRRVFRFLADFFVNQWRKGIPDFLEFVIHFCEELSLCEDPTVRQNVCTITGFVLSAGRGQCDIGTARALSVEFRQRLYEILLSRQIDKSGAVRREVILSVADIQDDDIPNDFPEALERSPKDSETIFLFCSYAL</sequence>